<proteinExistence type="predicted"/>
<name>A0A089MA18_9BACL</name>
<protein>
    <submittedName>
        <fullName evidence="1">Uncharacterized protein</fullName>
    </submittedName>
</protein>
<evidence type="ECO:0000313" key="1">
    <source>
        <dbReference type="EMBL" id="AIQ70102.1"/>
    </source>
</evidence>
<gene>
    <name evidence="1" type="ORF">PGRAT_22470</name>
</gene>
<dbReference type="AlphaFoldDB" id="A0A089MA18"/>
<keyword evidence="2" id="KW-1185">Reference proteome</keyword>
<accession>A0A089MA18</accession>
<organism evidence="1 2">
    <name type="scientific">Paenibacillus graminis</name>
    <dbReference type="NCBI Taxonomy" id="189425"/>
    <lineage>
        <taxon>Bacteria</taxon>
        <taxon>Bacillati</taxon>
        <taxon>Bacillota</taxon>
        <taxon>Bacilli</taxon>
        <taxon>Bacillales</taxon>
        <taxon>Paenibacillaceae</taxon>
        <taxon>Paenibacillus</taxon>
    </lineage>
</organism>
<dbReference type="Proteomes" id="UP000029500">
    <property type="component" value="Chromosome"/>
</dbReference>
<dbReference type="EMBL" id="CP009287">
    <property type="protein sequence ID" value="AIQ70102.1"/>
    <property type="molecule type" value="Genomic_DNA"/>
</dbReference>
<dbReference type="KEGG" id="pgm:PGRAT_22470"/>
<reference evidence="1 2" key="1">
    <citation type="submission" date="2014-08" db="EMBL/GenBank/DDBJ databases">
        <title>Comparative genomics of the Paenibacillus odorifer group.</title>
        <authorList>
            <person name="den Bakker H.C."/>
            <person name="Tsai Y.-C."/>
            <person name="Martin N."/>
            <person name="Korlach J."/>
            <person name="Wiedmann M."/>
        </authorList>
    </citation>
    <scope>NUCLEOTIDE SEQUENCE [LARGE SCALE GENOMIC DNA]</scope>
    <source>
        <strain evidence="1 2">DSM 15220</strain>
    </source>
</reference>
<dbReference type="HOGENOM" id="CLU_2651020_0_0_9"/>
<evidence type="ECO:0000313" key="2">
    <source>
        <dbReference type="Proteomes" id="UP000029500"/>
    </source>
</evidence>
<sequence length="76" mass="8308">MQPVDLQTLGYEFPRKIYDQEPSAVIGRQALSIVHEELAAKPGQRKNTSASFDATGIAKKLIDSSCINLIPYSISS</sequence>